<evidence type="ECO:0000313" key="5">
    <source>
        <dbReference type="EMBL" id="RLL09090.1"/>
    </source>
</evidence>
<reference evidence="5 6" key="1">
    <citation type="submission" date="2018-10" db="EMBL/GenBank/DDBJ databases">
        <title>Anaerotruncus faecis sp. nov., isolated from human feces.</title>
        <authorList>
            <person name="Wang Y.-J."/>
        </authorList>
    </citation>
    <scope>NUCLEOTIDE SEQUENCE [LARGE SCALE GENOMIC DNA]</scope>
    <source>
        <strain evidence="5 6">22A2-44</strain>
    </source>
</reference>
<evidence type="ECO:0000259" key="4">
    <source>
        <dbReference type="SMART" id="SM00967"/>
    </source>
</evidence>
<dbReference type="InterPro" id="IPR029064">
    <property type="entry name" value="Ribosomal_eL30-like_sf"/>
</dbReference>
<dbReference type="RefSeq" id="WP_121587279.1">
    <property type="nucleotide sequence ID" value="NZ_DBGFRH010000018.1"/>
</dbReference>
<evidence type="ECO:0000313" key="6">
    <source>
        <dbReference type="Proteomes" id="UP000276301"/>
    </source>
</evidence>
<evidence type="ECO:0000256" key="2">
    <source>
        <dbReference type="ARBA" id="ARBA00022603"/>
    </source>
</evidence>
<keyword evidence="3 5" id="KW-0808">Transferase</keyword>
<dbReference type="InterPro" id="IPR029026">
    <property type="entry name" value="tRNA_m1G_MTases_N"/>
</dbReference>
<dbReference type="CDD" id="cd18103">
    <property type="entry name" value="SpoU-like_RlmB"/>
    <property type="match status" value="1"/>
</dbReference>
<dbReference type="PANTHER" id="PTHR46429:SF1">
    <property type="entry name" value="23S RRNA (GUANOSINE-2'-O-)-METHYLTRANSFERASE RLMB"/>
    <property type="match status" value="1"/>
</dbReference>
<evidence type="ECO:0000256" key="1">
    <source>
        <dbReference type="ARBA" id="ARBA00007228"/>
    </source>
</evidence>
<dbReference type="GO" id="GO:0032259">
    <property type="term" value="P:methylation"/>
    <property type="evidence" value="ECO:0007669"/>
    <property type="project" value="UniProtKB-KW"/>
</dbReference>
<dbReference type="InterPro" id="IPR001537">
    <property type="entry name" value="SpoU_MeTrfase"/>
</dbReference>
<proteinExistence type="inferred from homology"/>
<evidence type="ECO:0000256" key="3">
    <source>
        <dbReference type="ARBA" id="ARBA00022679"/>
    </source>
</evidence>
<dbReference type="Proteomes" id="UP000276301">
    <property type="component" value="Unassembled WGS sequence"/>
</dbReference>
<dbReference type="EMBL" id="RCHT01000023">
    <property type="protein sequence ID" value="RLL09090.1"/>
    <property type="molecule type" value="Genomic_DNA"/>
</dbReference>
<dbReference type="Gene3D" id="3.40.1280.10">
    <property type="match status" value="1"/>
</dbReference>
<dbReference type="NCBIfam" id="TIGR00186">
    <property type="entry name" value="rRNA_methyl_3"/>
    <property type="match status" value="1"/>
</dbReference>
<accession>A0A498CMC3</accession>
<sequence length="257" mass="27337">MANSNPRLDREDENTVLGRNAVIELLRGSREVECVYICDEVPARGQPISRIVAMAKERGVPVKKVDAKKLDALSNGLPHQGVAALAAAFSYSTVDGLFARADGEPPFFLVADGIEDPHNLGAIIRTAEAAGAHGLILPKRGGVGLTPIVGRTSAGAVEHLPVARVTNLVRTLEELKKRGVWIYGAEAGGGRWEECDLTGPAALVIGSEGFGLSRLVRETCDVILSLPMLGKVNSLNASVAAGILMYEVVRQRTRAER</sequence>
<dbReference type="AlphaFoldDB" id="A0A498CMC3"/>
<dbReference type="SUPFAM" id="SSF75217">
    <property type="entry name" value="alpha/beta knot"/>
    <property type="match status" value="1"/>
</dbReference>
<dbReference type="GO" id="GO:0006396">
    <property type="term" value="P:RNA processing"/>
    <property type="evidence" value="ECO:0007669"/>
    <property type="project" value="InterPro"/>
</dbReference>
<dbReference type="InterPro" id="IPR029028">
    <property type="entry name" value="Alpha/beta_knot_MTases"/>
</dbReference>
<dbReference type="GO" id="GO:0003723">
    <property type="term" value="F:RNA binding"/>
    <property type="evidence" value="ECO:0007669"/>
    <property type="project" value="InterPro"/>
</dbReference>
<gene>
    <name evidence="5" type="primary">rlmB</name>
    <name evidence="5" type="ORF">D4A47_10765</name>
</gene>
<name>A0A498CMC3_9FIRM</name>
<dbReference type="GO" id="GO:0005829">
    <property type="term" value="C:cytosol"/>
    <property type="evidence" value="ECO:0007669"/>
    <property type="project" value="TreeGrafter"/>
</dbReference>
<dbReference type="Pfam" id="PF00588">
    <property type="entry name" value="SpoU_methylase"/>
    <property type="match status" value="1"/>
</dbReference>
<dbReference type="InterPro" id="IPR004441">
    <property type="entry name" value="rRNA_MeTrfase_TrmH"/>
</dbReference>
<dbReference type="InterPro" id="IPR013123">
    <property type="entry name" value="SpoU_subst-bd"/>
</dbReference>
<dbReference type="SUPFAM" id="SSF55315">
    <property type="entry name" value="L30e-like"/>
    <property type="match status" value="1"/>
</dbReference>
<dbReference type="SMART" id="SM00967">
    <property type="entry name" value="SpoU_sub_bind"/>
    <property type="match status" value="1"/>
</dbReference>
<comment type="caution">
    <text evidence="5">The sequence shown here is derived from an EMBL/GenBank/DDBJ whole genome shotgun (WGS) entry which is preliminary data.</text>
</comment>
<comment type="similarity">
    <text evidence="1">Belongs to the class IV-like SAM-binding methyltransferase superfamily. RNA methyltransferase TrmH family.</text>
</comment>
<keyword evidence="6" id="KW-1185">Reference proteome</keyword>
<dbReference type="Pfam" id="PF08032">
    <property type="entry name" value="SpoU_sub_bind"/>
    <property type="match status" value="1"/>
</dbReference>
<dbReference type="PANTHER" id="PTHR46429">
    <property type="entry name" value="23S RRNA (GUANOSINE-2'-O-)-METHYLTRANSFERASE RLMB"/>
    <property type="match status" value="1"/>
</dbReference>
<feature type="domain" description="RNA 2-O ribose methyltransferase substrate binding" evidence="4">
    <location>
        <begin position="15"/>
        <end position="92"/>
    </location>
</feature>
<organism evidence="5 6">
    <name type="scientific">Anaerotruncus massiliensis</name>
    <name type="common">ex Liu et al. 2021</name>
    <dbReference type="NCBI Taxonomy" id="2321404"/>
    <lineage>
        <taxon>Bacteria</taxon>
        <taxon>Bacillati</taxon>
        <taxon>Bacillota</taxon>
        <taxon>Clostridia</taxon>
        <taxon>Eubacteriales</taxon>
        <taxon>Oscillospiraceae</taxon>
        <taxon>Anaerotruncus</taxon>
    </lineage>
</organism>
<dbReference type="FunFam" id="3.40.1280.10:FF:000008">
    <property type="entry name" value="Group 3 RNA methyltransferase TrmH"/>
    <property type="match status" value="1"/>
</dbReference>
<dbReference type="GO" id="GO:0008173">
    <property type="term" value="F:RNA methyltransferase activity"/>
    <property type="evidence" value="ECO:0007669"/>
    <property type="project" value="InterPro"/>
</dbReference>
<keyword evidence="2 5" id="KW-0489">Methyltransferase</keyword>
<protein>
    <submittedName>
        <fullName evidence="5">23S rRNA (Guanosine(2251)-2'-O)-methyltransferase RlmB</fullName>
    </submittedName>
</protein>
<dbReference type="Gene3D" id="3.30.1330.30">
    <property type="match status" value="1"/>
</dbReference>